<dbReference type="Pfam" id="PF13639">
    <property type="entry name" value="zf-RING_2"/>
    <property type="match status" value="1"/>
</dbReference>
<sequence>MKTDTLYAIAIPSAAFVLTVFAIWLRRKVKLIQKEQDTLKRERIARDMALERVRRFEEMENRRFEKSFFLNVEQREKRKKRALAQLCICEYRSHTDDASSHLETIVLNDDSENQSVDQEESFVDDNISQQNTNEGDGNVLSWMFQGFANLFEKKVEATEILPDIADGVCAICLDDYEDGDEVCYPRNICGHVMHSECLIDWLMRNAECPICRATILKSSQVETADEENQ</sequence>
<dbReference type="SUPFAM" id="SSF57850">
    <property type="entry name" value="RING/U-box"/>
    <property type="match status" value="1"/>
</dbReference>
<accession>A0AAD3GYT3</accession>
<dbReference type="Proteomes" id="UP001054902">
    <property type="component" value="Unassembled WGS sequence"/>
</dbReference>
<feature type="transmembrane region" description="Helical" evidence="5">
    <location>
        <begin position="6"/>
        <end position="25"/>
    </location>
</feature>
<dbReference type="GO" id="GO:0016567">
    <property type="term" value="P:protein ubiquitination"/>
    <property type="evidence" value="ECO:0007669"/>
    <property type="project" value="TreeGrafter"/>
</dbReference>
<dbReference type="SMART" id="SM00184">
    <property type="entry name" value="RING"/>
    <property type="match status" value="1"/>
</dbReference>
<dbReference type="PROSITE" id="PS50089">
    <property type="entry name" value="ZF_RING_2"/>
    <property type="match status" value="1"/>
</dbReference>
<organism evidence="7 8">
    <name type="scientific">Chaetoceros tenuissimus</name>
    <dbReference type="NCBI Taxonomy" id="426638"/>
    <lineage>
        <taxon>Eukaryota</taxon>
        <taxon>Sar</taxon>
        <taxon>Stramenopiles</taxon>
        <taxon>Ochrophyta</taxon>
        <taxon>Bacillariophyta</taxon>
        <taxon>Coscinodiscophyceae</taxon>
        <taxon>Chaetocerotophycidae</taxon>
        <taxon>Chaetocerotales</taxon>
        <taxon>Chaetocerotaceae</taxon>
        <taxon>Chaetoceros</taxon>
    </lineage>
</organism>
<dbReference type="GO" id="GO:0061630">
    <property type="term" value="F:ubiquitin protein ligase activity"/>
    <property type="evidence" value="ECO:0007669"/>
    <property type="project" value="TreeGrafter"/>
</dbReference>
<evidence type="ECO:0000256" key="4">
    <source>
        <dbReference type="PROSITE-ProRule" id="PRU00175"/>
    </source>
</evidence>
<protein>
    <recommendedName>
        <fullName evidence="6">RING-type domain-containing protein</fullName>
    </recommendedName>
</protein>
<reference evidence="7 8" key="1">
    <citation type="journal article" date="2021" name="Sci. Rep.">
        <title>The genome of the diatom Chaetoceros tenuissimus carries an ancient integrated fragment of an extant virus.</title>
        <authorList>
            <person name="Hongo Y."/>
            <person name="Kimura K."/>
            <person name="Takaki Y."/>
            <person name="Yoshida Y."/>
            <person name="Baba S."/>
            <person name="Kobayashi G."/>
            <person name="Nagasaki K."/>
            <person name="Hano T."/>
            <person name="Tomaru Y."/>
        </authorList>
    </citation>
    <scope>NUCLEOTIDE SEQUENCE [LARGE SCALE GENOMIC DNA]</scope>
    <source>
        <strain evidence="7 8">NIES-3715</strain>
    </source>
</reference>
<evidence type="ECO:0000313" key="7">
    <source>
        <dbReference type="EMBL" id="GFH43624.1"/>
    </source>
</evidence>
<dbReference type="GO" id="GO:0008270">
    <property type="term" value="F:zinc ion binding"/>
    <property type="evidence" value="ECO:0007669"/>
    <property type="project" value="UniProtKB-KW"/>
</dbReference>
<dbReference type="InterPro" id="IPR001841">
    <property type="entry name" value="Znf_RING"/>
</dbReference>
<proteinExistence type="predicted"/>
<dbReference type="AlphaFoldDB" id="A0AAD3GYT3"/>
<feature type="domain" description="RING-type" evidence="6">
    <location>
        <begin position="169"/>
        <end position="212"/>
    </location>
</feature>
<dbReference type="EMBL" id="BLLK01000013">
    <property type="protein sequence ID" value="GFH43624.1"/>
    <property type="molecule type" value="Genomic_DNA"/>
</dbReference>
<name>A0AAD3GYT3_9STRA</name>
<dbReference type="CDD" id="cd16454">
    <property type="entry name" value="RING-H2_PA-TM-RING"/>
    <property type="match status" value="1"/>
</dbReference>
<evidence type="ECO:0000256" key="5">
    <source>
        <dbReference type="SAM" id="Phobius"/>
    </source>
</evidence>
<keyword evidence="5" id="KW-0472">Membrane</keyword>
<evidence type="ECO:0000259" key="6">
    <source>
        <dbReference type="PROSITE" id="PS50089"/>
    </source>
</evidence>
<dbReference type="InterPro" id="IPR013083">
    <property type="entry name" value="Znf_RING/FYVE/PHD"/>
</dbReference>
<keyword evidence="2 4" id="KW-0863">Zinc-finger</keyword>
<gene>
    <name evidence="7" type="ORF">CTEN210_00097</name>
</gene>
<evidence type="ECO:0000256" key="1">
    <source>
        <dbReference type="ARBA" id="ARBA00022723"/>
    </source>
</evidence>
<keyword evidence="8" id="KW-1185">Reference proteome</keyword>
<dbReference type="PANTHER" id="PTHR45969:SF69">
    <property type="entry name" value="FINGER DOMAIN PROTEIN, PUTATIVE (AFU_ORTHOLOGUE AFUA_3G12190)-RELATED"/>
    <property type="match status" value="1"/>
</dbReference>
<evidence type="ECO:0000313" key="8">
    <source>
        <dbReference type="Proteomes" id="UP001054902"/>
    </source>
</evidence>
<evidence type="ECO:0000256" key="2">
    <source>
        <dbReference type="ARBA" id="ARBA00022771"/>
    </source>
</evidence>
<comment type="caution">
    <text evidence="7">The sequence shown here is derived from an EMBL/GenBank/DDBJ whole genome shotgun (WGS) entry which is preliminary data.</text>
</comment>
<keyword evidence="1" id="KW-0479">Metal-binding</keyword>
<dbReference type="Gene3D" id="3.30.40.10">
    <property type="entry name" value="Zinc/RING finger domain, C3HC4 (zinc finger)"/>
    <property type="match status" value="1"/>
</dbReference>
<evidence type="ECO:0000256" key="3">
    <source>
        <dbReference type="ARBA" id="ARBA00022833"/>
    </source>
</evidence>
<dbReference type="PANTHER" id="PTHR45969">
    <property type="entry name" value="RING ZINC FINGER PROTEIN-RELATED"/>
    <property type="match status" value="1"/>
</dbReference>
<keyword evidence="5" id="KW-0812">Transmembrane</keyword>
<keyword evidence="5" id="KW-1133">Transmembrane helix</keyword>
<keyword evidence="3" id="KW-0862">Zinc</keyword>